<dbReference type="PANTHER" id="PTHR48094">
    <property type="entry name" value="PROTEIN/NUCLEIC ACID DEGLYCASE DJ-1-RELATED"/>
    <property type="match status" value="1"/>
</dbReference>
<dbReference type="AlphaFoldDB" id="A0A3R9MIL5"/>
<dbReference type="Pfam" id="PF01965">
    <property type="entry name" value="DJ-1_PfpI"/>
    <property type="match status" value="1"/>
</dbReference>
<accession>A0A3R9MIL5</accession>
<sequence length="193" mass="21213">MDTLYPRKVFYMKKVALMLANGFEEIEALTVVDVLRRAGFICDMIGFEEAVTGSHQITVKADQVWNGNLSAYDMVVLPGGMPGSTNLRDDDRLMEVLQEFQAEDKFVAAICAAPIALDRAGLLNDKNFTCYDGVEANIENGSYQKQTVVVDGKLITSRGPSTALPFAYELVHQLGGDADQLASSMLFKDVFEN</sequence>
<dbReference type="NCBIfam" id="TIGR01383">
    <property type="entry name" value="not_thiJ"/>
    <property type="match status" value="1"/>
</dbReference>
<dbReference type="InterPro" id="IPR002818">
    <property type="entry name" value="DJ-1/PfpI"/>
</dbReference>
<dbReference type="Proteomes" id="UP000272213">
    <property type="component" value="Unassembled WGS sequence"/>
</dbReference>
<name>A0A3R9MIL5_STRCR</name>
<evidence type="ECO:0000259" key="1">
    <source>
        <dbReference type="Pfam" id="PF01965"/>
    </source>
</evidence>
<dbReference type="CDD" id="cd03135">
    <property type="entry name" value="GATase1_DJ-1"/>
    <property type="match status" value="1"/>
</dbReference>
<dbReference type="EMBL" id="RJPM01000001">
    <property type="protein sequence ID" value="RSJ77652.1"/>
    <property type="molecule type" value="Genomic_DNA"/>
</dbReference>
<gene>
    <name evidence="2" type="primary">yajL</name>
    <name evidence="2" type="ORF">D8798_00575</name>
</gene>
<reference evidence="2 3" key="1">
    <citation type="submission" date="2018-11" db="EMBL/GenBank/DDBJ databases">
        <title>Species Designations Belie Phenotypic and Genotypic Heterogeneity in Oral Streptococci.</title>
        <authorList>
            <person name="Velsko I."/>
        </authorList>
    </citation>
    <scope>NUCLEOTIDE SEQUENCE [LARGE SCALE GENOMIC DNA]</scope>
    <source>
        <strain evidence="2 3">BCA6</strain>
    </source>
</reference>
<dbReference type="GO" id="GO:0005737">
    <property type="term" value="C:cytoplasm"/>
    <property type="evidence" value="ECO:0007669"/>
    <property type="project" value="TreeGrafter"/>
</dbReference>
<dbReference type="InterPro" id="IPR006287">
    <property type="entry name" value="DJ-1"/>
</dbReference>
<comment type="caution">
    <text evidence="2">The sequence shown here is derived from an EMBL/GenBank/DDBJ whole genome shotgun (WGS) entry which is preliminary data.</text>
</comment>
<feature type="domain" description="DJ-1/PfpI" evidence="1">
    <location>
        <begin position="13"/>
        <end position="172"/>
    </location>
</feature>
<dbReference type="PANTHER" id="PTHR48094:SF12">
    <property type="entry name" value="PARKINSON DISEASE PROTEIN 7 HOMOLOG"/>
    <property type="match status" value="1"/>
</dbReference>
<evidence type="ECO:0000313" key="3">
    <source>
        <dbReference type="Proteomes" id="UP000272213"/>
    </source>
</evidence>
<evidence type="ECO:0000313" key="2">
    <source>
        <dbReference type="EMBL" id="RSJ77652.1"/>
    </source>
</evidence>
<dbReference type="SUPFAM" id="SSF52317">
    <property type="entry name" value="Class I glutamine amidotransferase-like"/>
    <property type="match status" value="1"/>
</dbReference>
<organism evidence="2 3">
    <name type="scientific">Streptococcus cristatus</name>
    <dbReference type="NCBI Taxonomy" id="45634"/>
    <lineage>
        <taxon>Bacteria</taxon>
        <taxon>Bacillati</taxon>
        <taxon>Bacillota</taxon>
        <taxon>Bacilli</taxon>
        <taxon>Lactobacillales</taxon>
        <taxon>Streptococcaceae</taxon>
        <taxon>Streptococcus</taxon>
    </lineage>
</organism>
<dbReference type="InterPro" id="IPR050325">
    <property type="entry name" value="Prot/Nucl_acid_deglycase"/>
</dbReference>
<dbReference type="Gene3D" id="3.40.50.880">
    <property type="match status" value="1"/>
</dbReference>
<protein>
    <submittedName>
        <fullName evidence="2">Chaperone protein YajL</fullName>
    </submittedName>
</protein>
<dbReference type="InterPro" id="IPR029062">
    <property type="entry name" value="Class_I_gatase-like"/>
</dbReference>
<proteinExistence type="predicted"/>